<dbReference type="PROSITE" id="PS50089">
    <property type="entry name" value="ZF_RING_2"/>
    <property type="match status" value="1"/>
</dbReference>
<evidence type="ECO:0000259" key="12">
    <source>
        <dbReference type="PROSITE" id="PS51192"/>
    </source>
</evidence>
<dbReference type="InterPro" id="IPR017907">
    <property type="entry name" value="Znf_RING_CS"/>
</dbReference>
<feature type="region of interest" description="Disordered" evidence="10">
    <location>
        <begin position="433"/>
        <end position="477"/>
    </location>
</feature>
<dbReference type="GO" id="GO:0016787">
    <property type="term" value="F:hydrolase activity"/>
    <property type="evidence" value="ECO:0007669"/>
    <property type="project" value="UniProtKB-KW"/>
</dbReference>
<dbReference type="FunFam" id="3.40.50.300:FF:003823">
    <property type="entry name" value="SNF2 family helicase, putative"/>
    <property type="match status" value="1"/>
</dbReference>
<name>A0A8H7J100_9PLEO</name>
<feature type="region of interest" description="Disordered" evidence="10">
    <location>
        <begin position="82"/>
        <end position="260"/>
    </location>
</feature>
<dbReference type="OrthoDB" id="448448at2759"/>
<evidence type="ECO:0000313" key="15">
    <source>
        <dbReference type="Proteomes" id="UP000651452"/>
    </source>
</evidence>
<evidence type="ECO:0000256" key="2">
    <source>
        <dbReference type="ARBA" id="ARBA00022723"/>
    </source>
</evidence>
<dbReference type="InterPro" id="IPR014001">
    <property type="entry name" value="Helicase_ATP-bd"/>
</dbReference>
<keyword evidence="3" id="KW-0547">Nucleotide-binding</keyword>
<feature type="compositionally biased region" description="Polar residues" evidence="10">
    <location>
        <begin position="163"/>
        <end position="176"/>
    </location>
</feature>
<evidence type="ECO:0000256" key="7">
    <source>
        <dbReference type="ARBA" id="ARBA00022833"/>
    </source>
</evidence>
<organism evidence="14 15">
    <name type="scientific">Ascochyta lentis</name>
    <dbReference type="NCBI Taxonomy" id="205686"/>
    <lineage>
        <taxon>Eukaryota</taxon>
        <taxon>Fungi</taxon>
        <taxon>Dikarya</taxon>
        <taxon>Ascomycota</taxon>
        <taxon>Pezizomycotina</taxon>
        <taxon>Dothideomycetes</taxon>
        <taxon>Pleosporomycetidae</taxon>
        <taxon>Pleosporales</taxon>
        <taxon>Pleosporineae</taxon>
        <taxon>Didymellaceae</taxon>
        <taxon>Ascochyta</taxon>
    </lineage>
</organism>
<dbReference type="PANTHER" id="PTHR45626">
    <property type="entry name" value="TRANSCRIPTION TERMINATION FACTOR 2-RELATED"/>
    <property type="match status" value="1"/>
</dbReference>
<feature type="region of interest" description="Disordered" evidence="10">
    <location>
        <begin position="351"/>
        <end position="402"/>
    </location>
</feature>
<dbReference type="EMBL" id="RZGK01000013">
    <property type="protein sequence ID" value="KAF9694487.1"/>
    <property type="molecule type" value="Genomic_DNA"/>
</dbReference>
<evidence type="ECO:0000256" key="10">
    <source>
        <dbReference type="SAM" id="MobiDB-lite"/>
    </source>
</evidence>
<keyword evidence="15" id="KW-1185">Reference proteome</keyword>
<reference evidence="14" key="1">
    <citation type="submission" date="2018-12" db="EMBL/GenBank/DDBJ databases">
        <authorList>
            <person name="Syme R.A."/>
            <person name="Farfan-Caceres L."/>
            <person name="Lichtenzveig J."/>
        </authorList>
    </citation>
    <scope>NUCLEOTIDE SEQUENCE</scope>
    <source>
        <strain evidence="14">Al4</strain>
    </source>
</reference>
<feature type="compositionally biased region" description="Acidic residues" evidence="10">
    <location>
        <begin position="88"/>
        <end position="97"/>
    </location>
</feature>
<dbReference type="PANTHER" id="PTHR45626:SF17">
    <property type="entry name" value="HELICASE-LIKE TRANSCRIPTION FACTOR"/>
    <property type="match status" value="1"/>
</dbReference>
<keyword evidence="8" id="KW-0067">ATP-binding</keyword>
<dbReference type="SMART" id="SM00487">
    <property type="entry name" value="DEXDc"/>
    <property type="match status" value="1"/>
</dbReference>
<proteinExistence type="inferred from homology"/>
<feature type="region of interest" description="Disordered" evidence="10">
    <location>
        <begin position="1"/>
        <end position="45"/>
    </location>
</feature>
<dbReference type="InterPro" id="IPR038718">
    <property type="entry name" value="SNF2-like_sf"/>
</dbReference>
<dbReference type="GO" id="GO:0004386">
    <property type="term" value="F:helicase activity"/>
    <property type="evidence" value="ECO:0007669"/>
    <property type="project" value="UniProtKB-KW"/>
</dbReference>
<dbReference type="SMART" id="SM00490">
    <property type="entry name" value="HELICc"/>
    <property type="match status" value="1"/>
</dbReference>
<feature type="compositionally biased region" description="Pro residues" evidence="10">
    <location>
        <begin position="194"/>
        <end position="208"/>
    </location>
</feature>
<dbReference type="Gene3D" id="3.30.40.10">
    <property type="entry name" value="Zinc/RING finger domain, C3HC4 (zinc finger)"/>
    <property type="match status" value="1"/>
</dbReference>
<dbReference type="Pfam" id="PF00271">
    <property type="entry name" value="Helicase_C"/>
    <property type="match status" value="1"/>
</dbReference>
<feature type="region of interest" description="Disordered" evidence="10">
    <location>
        <begin position="957"/>
        <end position="1006"/>
    </location>
</feature>
<evidence type="ECO:0000256" key="6">
    <source>
        <dbReference type="ARBA" id="ARBA00022806"/>
    </source>
</evidence>
<dbReference type="PROSITE" id="PS00518">
    <property type="entry name" value="ZF_RING_1"/>
    <property type="match status" value="1"/>
</dbReference>
<dbReference type="SUPFAM" id="SSF52540">
    <property type="entry name" value="P-loop containing nucleoside triphosphate hydrolases"/>
    <property type="match status" value="2"/>
</dbReference>
<evidence type="ECO:0000313" key="14">
    <source>
        <dbReference type="EMBL" id="KAF9694487.1"/>
    </source>
</evidence>
<evidence type="ECO:0000256" key="4">
    <source>
        <dbReference type="ARBA" id="ARBA00022771"/>
    </source>
</evidence>
<dbReference type="InterPro" id="IPR000330">
    <property type="entry name" value="SNF2_N"/>
</dbReference>
<dbReference type="Gene3D" id="3.40.50.300">
    <property type="entry name" value="P-loop containing nucleotide triphosphate hydrolases"/>
    <property type="match status" value="1"/>
</dbReference>
<feature type="region of interest" description="Disordered" evidence="10">
    <location>
        <begin position="1095"/>
        <end position="1121"/>
    </location>
</feature>
<dbReference type="InterPro" id="IPR027417">
    <property type="entry name" value="P-loop_NTPase"/>
</dbReference>
<dbReference type="GO" id="GO:0006281">
    <property type="term" value="P:DNA repair"/>
    <property type="evidence" value="ECO:0007669"/>
    <property type="project" value="TreeGrafter"/>
</dbReference>
<evidence type="ECO:0000256" key="9">
    <source>
        <dbReference type="PROSITE-ProRule" id="PRU00175"/>
    </source>
</evidence>
<evidence type="ECO:0000256" key="3">
    <source>
        <dbReference type="ARBA" id="ARBA00022741"/>
    </source>
</evidence>
<feature type="compositionally biased region" description="Acidic residues" evidence="10">
    <location>
        <begin position="23"/>
        <end position="39"/>
    </location>
</feature>
<evidence type="ECO:0000256" key="5">
    <source>
        <dbReference type="ARBA" id="ARBA00022801"/>
    </source>
</evidence>
<evidence type="ECO:0000256" key="8">
    <source>
        <dbReference type="ARBA" id="ARBA00022840"/>
    </source>
</evidence>
<keyword evidence="2" id="KW-0479">Metal-binding</keyword>
<dbReference type="CDD" id="cd18008">
    <property type="entry name" value="DEXDc_SHPRH-like"/>
    <property type="match status" value="1"/>
</dbReference>
<keyword evidence="7" id="KW-0862">Zinc</keyword>
<keyword evidence="5" id="KW-0378">Hydrolase</keyword>
<feature type="domain" description="RING-type" evidence="11">
    <location>
        <begin position="1038"/>
        <end position="1082"/>
    </location>
</feature>
<comment type="similarity">
    <text evidence="1">Belongs to the SNF2/RAD54 helicase family.</text>
</comment>
<feature type="compositionally biased region" description="Basic residues" evidence="10">
    <location>
        <begin position="443"/>
        <end position="454"/>
    </location>
</feature>
<comment type="caution">
    <text evidence="14">The sequence shown here is derived from an EMBL/GenBank/DDBJ whole genome shotgun (WGS) entry which is preliminary data.</text>
</comment>
<feature type="compositionally biased region" description="Polar residues" evidence="10">
    <location>
        <begin position="1"/>
        <end position="11"/>
    </location>
</feature>
<feature type="domain" description="Helicase C-terminal" evidence="13">
    <location>
        <begin position="1147"/>
        <end position="1304"/>
    </location>
</feature>
<dbReference type="Pfam" id="PF00176">
    <property type="entry name" value="SNF2-rel_dom"/>
    <property type="match status" value="1"/>
</dbReference>
<dbReference type="PROSITE" id="PS51194">
    <property type="entry name" value="HELICASE_CTER"/>
    <property type="match status" value="1"/>
</dbReference>
<feature type="domain" description="Helicase ATP-binding" evidence="12">
    <location>
        <begin position="582"/>
        <end position="778"/>
    </location>
</feature>
<dbReference type="InterPro" id="IPR049730">
    <property type="entry name" value="SNF2/RAD54-like_C"/>
</dbReference>
<evidence type="ECO:0000256" key="1">
    <source>
        <dbReference type="ARBA" id="ARBA00007025"/>
    </source>
</evidence>
<dbReference type="GO" id="GO:0005524">
    <property type="term" value="F:ATP binding"/>
    <property type="evidence" value="ECO:0007669"/>
    <property type="project" value="UniProtKB-KW"/>
</dbReference>
<dbReference type="InterPro" id="IPR050628">
    <property type="entry name" value="SNF2_RAD54_helicase_TF"/>
</dbReference>
<keyword evidence="6" id="KW-0347">Helicase</keyword>
<protein>
    <submittedName>
        <fullName evidence="14">Uncharacterized protein</fullName>
    </submittedName>
</protein>
<dbReference type="InterPro" id="IPR001650">
    <property type="entry name" value="Helicase_C-like"/>
</dbReference>
<accession>A0A8H7J100</accession>
<dbReference type="GO" id="GO:0008270">
    <property type="term" value="F:zinc ion binding"/>
    <property type="evidence" value="ECO:0007669"/>
    <property type="project" value="UniProtKB-KW"/>
</dbReference>
<reference evidence="14" key="2">
    <citation type="submission" date="2020-09" db="EMBL/GenBank/DDBJ databases">
        <title>Reference genome assembly for Australian Ascochyta lentis isolate Al4.</title>
        <authorList>
            <person name="Lee R.C."/>
            <person name="Farfan-Caceres L.M."/>
            <person name="Debler J.W."/>
            <person name="Williams A.H."/>
            <person name="Henares B.M."/>
        </authorList>
    </citation>
    <scope>NUCLEOTIDE SEQUENCE</scope>
    <source>
        <strain evidence="14">Al4</strain>
    </source>
</reference>
<dbReference type="InterPro" id="IPR001841">
    <property type="entry name" value="Znf_RING"/>
</dbReference>
<keyword evidence="4 9" id="KW-0863">Zinc-finger</keyword>
<feature type="compositionally biased region" description="Acidic residues" evidence="10">
    <location>
        <begin position="966"/>
        <end position="981"/>
    </location>
</feature>
<dbReference type="InterPro" id="IPR013083">
    <property type="entry name" value="Znf_RING/FYVE/PHD"/>
</dbReference>
<evidence type="ECO:0000259" key="13">
    <source>
        <dbReference type="PROSITE" id="PS51194"/>
    </source>
</evidence>
<dbReference type="CDD" id="cd18793">
    <property type="entry name" value="SF2_C_SNF"/>
    <property type="match status" value="1"/>
</dbReference>
<sequence length="1349" mass="150968">MSENSSENQLVPMQAESDGLDVLLEDSEDSESLFNDPDDSASTFDDQAMAEDGHDAALAILSEGDHIFAQNVLGVESYHEVTPVHEEQQEDVQDAIEDAPQSEAQSLVSHADTAMSDHHETDLEPGEQTQEPAEEFQQHSQQVHDEPVHEFNDHDTPIENMPDESSGTVPVTVSRSDQNEVDMNDSSSLFVPEYGPPSHSPAPRPIPPRLNAAPTRQTPISTGPPAPSAAKESVFAKMRNMQKRAQEKRKITAQHPPPSLYGVDLDSEAYLEAVTTSNAHPSGTRSVVVDEDEAAHVRALLEFQKQKRHYDDIKAQHNGRLNFRQDIEWMKIAGAEDARVKKRRRDLAAAYDGDEQDLFPPVIPQATEENEAYGDEFYDGERPRKRRRGEQPSKQSKPVSIQAAEYQAMQVALEAEADLPRKKKKGVTDIDEVQDLGSSTKSKGSKGKTAKPSRAKAAGKSTAKGPRKTAKDKRELERATKQATSLFNANVFEQQAGMDAADQPTFRPRNKALALKELIASVPVQEKKQARSDMNTLIQATKDFDGQRSCMIAPGGNWIVRGMKTSLKGYQVLGSAFMRRRENDQNQPRGGLMADQMGLGKTLMMLANIVNSRDAMTQNKEGGPKTTLLIASPNLLSQWAAEIAQHTSCNLKVMRYGSGTRLDSTNAKEVLETHDIVLTTYAEVMKSYPKNTPPIECQTAEQKIAWWKETYANHRGVLHEMYFKRIVLDEAQAIKNYQARTSIACRALMADHKWALSGTPILNRLEELYPYFKFLNVPHTGSFRIFKHNYCGNGVGENAERLLVRLSQFMIRRTHADRMFNAPILKLPQASQSTYWCHFNSVERSIYMIVHQRFAKKINMLAQKGTLERSYSNVLVMLLRLRQLTAHVLMLQFVMRDLLEREDIERIKKVVHDEAASAHDKQGRTLLAIRKQLEAHELREKKKTAAKAASRIAAEEAAKKAKTEYVEPDDEEFDYEDDDAPVEVPRTGEADGEETGNRRRAEGNSSGMAFGKSYNFKPFVNSLTVGDPWEKKKEKATCAECGKRPHSPWLTACGHLMCDHCYENVMSVAAEEGRSTASCKACGQTFGACIPCDEEEADDASGSSRETRGKAAQKKKKEKERLDREDIADDWLSLGGKDVLPSAKTMAVKAQILNWTKENPTVKIIIYTQFLAMIRILAKICEGEGWGTEQYHGKMSLPARDKAIKEFASNPNSRVLLASLRCGGLGLNLTMASRVIVIDPWWNGASEQQAFCRVFRIGQEDETFMSRLCVKDTVDERLIQMQETKQKEIDGVMEDRGKKTRNLDIADLMRLFGNIDETDDGRPFIVVDNPATVGGFLADRDHEGYTDEF</sequence>
<dbReference type="PROSITE" id="PS51192">
    <property type="entry name" value="HELICASE_ATP_BIND_1"/>
    <property type="match status" value="1"/>
</dbReference>
<dbReference type="GO" id="GO:0008094">
    <property type="term" value="F:ATP-dependent activity, acting on DNA"/>
    <property type="evidence" value="ECO:0007669"/>
    <property type="project" value="TreeGrafter"/>
</dbReference>
<evidence type="ECO:0000259" key="11">
    <source>
        <dbReference type="PROSITE" id="PS50089"/>
    </source>
</evidence>
<dbReference type="Proteomes" id="UP000651452">
    <property type="component" value="Unassembled WGS sequence"/>
</dbReference>
<gene>
    <name evidence="14" type="ORF">EKO04_007498</name>
</gene>
<dbReference type="Gene3D" id="3.40.50.10810">
    <property type="entry name" value="Tandem AAA-ATPase domain"/>
    <property type="match status" value="1"/>
</dbReference>
<dbReference type="GO" id="GO:0005634">
    <property type="term" value="C:nucleus"/>
    <property type="evidence" value="ECO:0007669"/>
    <property type="project" value="TreeGrafter"/>
</dbReference>
<feature type="compositionally biased region" description="Acidic residues" evidence="10">
    <location>
        <begin position="368"/>
        <end position="378"/>
    </location>
</feature>
<feature type="compositionally biased region" description="Basic and acidic residues" evidence="10">
    <location>
        <begin position="142"/>
        <end position="157"/>
    </location>
</feature>